<evidence type="ECO:0000259" key="1">
    <source>
        <dbReference type="PROSITE" id="PS50888"/>
    </source>
</evidence>
<dbReference type="InterPro" id="IPR011598">
    <property type="entry name" value="bHLH_dom"/>
</dbReference>
<dbReference type="SUPFAM" id="SSF47459">
    <property type="entry name" value="HLH, helix-loop-helix DNA-binding domain"/>
    <property type="match status" value="1"/>
</dbReference>
<comment type="caution">
    <text evidence="2">The sequence shown here is derived from an EMBL/GenBank/DDBJ whole genome shotgun (WGS) entry which is preliminary data.</text>
</comment>
<dbReference type="Proteomes" id="UP000789396">
    <property type="component" value="Unassembled WGS sequence"/>
</dbReference>
<dbReference type="OrthoDB" id="690068at2759"/>
<sequence>MSYLKNPTKYHLEQISETLHNSFNGSKVRPTNLRIDTTQSYVPGHIKQKSKSFKVDLNQNVNTQSSTMSSLLPETINEKIHELYVLIPDNFLKHSSTGKPSKSVVLRKVVEYIKHLKQLVGEQQKHNIVLENTLRDMKPE</sequence>
<proteinExistence type="predicted"/>
<dbReference type="AlphaFoldDB" id="A0A9N9ET44"/>
<evidence type="ECO:0000313" key="2">
    <source>
        <dbReference type="EMBL" id="CAG8694248.1"/>
    </source>
</evidence>
<gene>
    <name evidence="2" type="ORF">RFULGI_LOCUS10137</name>
</gene>
<organism evidence="2 3">
    <name type="scientific">Racocetra fulgida</name>
    <dbReference type="NCBI Taxonomy" id="60492"/>
    <lineage>
        <taxon>Eukaryota</taxon>
        <taxon>Fungi</taxon>
        <taxon>Fungi incertae sedis</taxon>
        <taxon>Mucoromycota</taxon>
        <taxon>Glomeromycotina</taxon>
        <taxon>Glomeromycetes</taxon>
        <taxon>Diversisporales</taxon>
        <taxon>Gigasporaceae</taxon>
        <taxon>Racocetra</taxon>
    </lineage>
</organism>
<reference evidence="2" key="1">
    <citation type="submission" date="2021-06" db="EMBL/GenBank/DDBJ databases">
        <authorList>
            <person name="Kallberg Y."/>
            <person name="Tangrot J."/>
            <person name="Rosling A."/>
        </authorList>
    </citation>
    <scope>NUCLEOTIDE SEQUENCE</scope>
    <source>
        <strain evidence="2">IN212</strain>
    </source>
</reference>
<dbReference type="PROSITE" id="PS50888">
    <property type="entry name" value="BHLH"/>
    <property type="match status" value="1"/>
</dbReference>
<accession>A0A9N9ET44</accession>
<dbReference type="SMART" id="SM00353">
    <property type="entry name" value="HLH"/>
    <property type="match status" value="1"/>
</dbReference>
<dbReference type="CDD" id="cd00083">
    <property type="entry name" value="bHLH_SF"/>
    <property type="match status" value="1"/>
</dbReference>
<protein>
    <submittedName>
        <fullName evidence="2">4571_t:CDS:1</fullName>
    </submittedName>
</protein>
<evidence type="ECO:0000313" key="3">
    <source>
        <dbReference type="Proteomes" id="UP000789396"/>
    </source>
</evidence>
<keyword evidence="3" id="KW-1185">Reference proteome</keyword>
<dbReference type="Pfam" id="PF00010">
    <property type="entry name" value="HLH"/>
    <property type="match status" value="1"/>
</dbReference>
<feature type="non-terminal residue" evidence="2">
    <location>
        <position position="1"/>
    </location>
</feature>
<name>A0A9N9ET44_9GLOM</name>
<dbReference type="Gene3D" id="4.10.280.10">
    <property type="entry name" value="Helix-loop-helix DNA-binding domain"/>
    <property type="match status" value="1"/>
</dbReference>
<dbReference type="EMBL" id="CAJVPZ010019456">
    <property type="protein sequence ID" value="CAG8694248.1"/>
    <property type="molecule type" value="Genomic_DNA"/>
</dbReference>
<feature type="domain" description="BHLH" evidence="1">
    <location>
        <begin position="60"/>
        <end position="116"/>
    </location>
</feature>
<dbReference type="InterPro" id="IPR036638">
    <property type="entry name" value="HLH_DNA-bd_sf"/>
</dbReference>
<dbReference type="GO" id="GO:0046983">
    <property type="term" value="F:protein dimerization activity"/>
    <property type="evidence" value="ECO:0007669"/>
    <property type="project" value="InterPro"/>
</dbReference>